<evidence type="ECO:0000313" key="3">
    <source>
        <dbReference type="WBParaSite" id="OFLC_0000123001-mRNA-1"/>
    </source>
</evidence>
<dbReference type="EMBL" id="UZAJ01000546">
    <property type="protein sequence ID" value="VDO28749.1"/>
    <property type="molecule type" value="Genomic_DNA"/>
</dbReference>
<reference evidence="3" key="1">
    <citation type="submission" date="2016-06" db="UniProtKB">
        <authorList>
            <consortium name="WormBaseParasite"/>
        </authorList>
    </citation>
    <scope>IDENTIFICATION</scope>
</reference>
<dbReference type="STRING" id="387005.A0A183H171"/>
<keyword evidence="2" id="KW-1185">Reference proteome</keyword>
<name>A0A183H171_9BILA</name>
<dbReference type="AlphaFoldDB" id="A0A183H171"/>
<evidence type="ECO:0000313" key="1">
    <source>
        <dbReference type="EMBL" id="VDO28749.1"/>
    </source>
</evidence>
<dbReference type="Proteomes" id="UP000267606">
    <property type="component" value="Unassembled WGS sequence"/>
</dbReference>
<protein>
    <submittedName>
        <fullName evidence="1 3">Uncharacterized protein</fullName>
    </submittedName>
</protein>
<organism evidence="3">
    <name type="scientific">Onchocerca flexuosa</name>
    <dbReference type="NCBI Taxonomy" id="387005"/>
    <lineage>
        <taxon>Eukaryota</taxon>
        <taxon>Metazoa</taxon>
        <taxon>Ecdysozoa</taxon>
        <taxon>Nematoda</taxon>
        <taxon>Chromadorea</taxon>
        <taxon>Rhabditida</taxon>
        <taxon>Spirurina</taxon>
        <taxon>Spiruromorpha</taxon>
        <taxon>Filarioidea</taxon>
        <taxon>Onchocercidae</taxon>
        <taxon>Onchocerca</taxon>
    </lineage>
</organism>
<accession>A0A183H171</accession>
<proteinExistence type="predicted"/>
<gene>
    <name evidence="1" type="ORF">OFLC_LOCUS1227</name>
</gene>
<reference evidence="1 2" key="2">
    <citation type="submission" date="2018-11" db="EMBL/GenBank/DDBJ databases">
        <authorList>
            <consortium name="Pathogen Informatics"/>
        </authorList>
    </citation>
    <scope>NUCLEOTIDE SEQUENCE [LARGE SCALE GENOMIC DNA]</scope>
</reference>
<evidence type="ECO:0000313" key="2">
    <source>
        <dbReference type="Proteomes" id="UP000267606"/>
    </source>
</evidence>
<sequence length="146" mass="17026">MVTKAETRLKTNIPKYEIASAVSRLMNEVAKDRLIKKKSKLDLKNKASLRNTSQPAKVIKNDKKIKKIGKKTQQRSGLIRKKLFTNHWELRCNNMLELMMCNKGPDLLSLKTFRKWYANGPQMIRDSSFSCICGSKMVKRMWHIQQ</sequence>
<dbReference type="WBParaSite" id="OFLC_0000123001-mRNA-1">
    <property type="protein sequence ID" value="OFLC_0000123001-mRNA-1"/>
    <property type="gene ID" value="OFLC_0000123001"/>
</dbReference>